<dbReference type="EMBL" id="ASPP01006258">
    <property type="protein sequence ID" value="ETO29095.1"/>
    <property type="molecule type" value="Genomic_DNA"/>
</dbReference>
<comment type="caution">
    <text evidence="1">The sequence shown here is derived from an EMBL/GenBank/DDBJ whole genome shotgun (WGS) entry which is preliminary data.</text>
</comment>
<evidence type="ECO:0008006" key="3">
    <source>
        <dbReference type="Google" id="ProtNLM"/>
    </source>
</evidence>
<dbReference type="Gene3D" id="2.120.10.80">
    <property type="entry name" value="Kelch-type beta propeller"/>
    <property type="match status" value="1"/>
</dbReference>
<gene>
    <name evidence="1" type="ORF">RFI_08032</name>
</gene>
<dbReference type="InterPro" id="IPR015915">
    <property type="entry name" value="Kelch-typ_b-propeller"/>
</dbReference>
<dbReference type="SUPFAM" id="SSF50965">
    <property type="entry name" value="Galactose oxidase, central domain"/>
    <property type="match status" value="1"/>
</dbReference>
<sequence length="362" mass="41947">MNRINTNQPIIFETLSPLPFATTLVQCVAVKDEILICKSSEDYKNKKIQKICDYPLNVTTVGHCVVKRIHNNNVNNVSLLSFGGREKHTLVMRYTSVWRNNNKMKNNIAYNQWIPLTDNFKKMVKIGRDEDNYEGVRAVISGSNNHLLFISYKPRNLDVFDLNTLQYISRNTLSIDDLLGYHCFTLMIEHPPRMVINKKKNSGLSIEYNESVNTFQFRQLQIFPALASSIKYAYVCIENAILFFGGYDIGRVACSKKIYMYSIKEDKWKKLDYTLPCPLFDCVALLTEHDKFVHIIGRGNRHQPMHKKINLKKWMKEEMKRENALAIIEGEKRDIQAIKKEIAGIAEIKDGFKLKKLKVGKK</sequence>
<proteinExistence type="predicted"/>
<feature type="non-terminal residue" evidence="1">
    <location>
        <position position="362"/>
    </location>
</feature>
<dbReference type="AlphaFoldDB" id="X6NS36"/>
<dbReference type="OrthoDB" id="432528at2759"/>
<keyword evidence="2" id="KW-1185">Reference proteome</keyword>
<organism evidence="1 2">
    <name type="scientific">Reticulomyxa filosa</name>
    <dbReference type="NCBI Taxonomy" id="46433"/>
    <lineage>
        <taxon>Eukaryota</taxon>
        <taxon>Sar</taxon>
        <taxon>Rhizaria</taxon>
        <taxon>Retaria</taxon>
        <taxon>Foraminifera</taxon>
        <taxon>Monothalamids</taxon>
        <taxon>Reticulomyxidae</taxon>
        <taxon>Reticulomyxa</taxon>
    </lineage>
</organism>
<evidence type="ECO:0000313" key="1">
    <source>
        <dbReference type="EMBL" id="ETO29095.1"/>
    </source>
</evidence>
<accession>X6NS36</accession>
<name>X6NS36_RETFI</name>
<evidence type="ECO:0000313" key="2">
    <source>
        <dbReference type="Proteomes" id="UP000023152"/>
    </source>
</evidence>
<reference evidence="1 2" key="1">
    <citation type="journal article" date="2013" name="Curr. Biol.">
        <title>The Genome of the Foraminiferan Reticulomyxa filosa.</title>
        <authorList>
            <person name="Glockner G."/>
            <person name="Hulsmann N."/>
            <person name="Schleicher M."/>
            <person name="Noegel A.A."/>
            <person name="Eichinger L."/>
            <person name="Gallinger C."/>
            <person name="Pawlowski J."/>
            <person name="Sierra R."/>
            <person name="Euteneuer U."/>
            <person name="Pillet L."/>
            <person name="Moustafa A."/>
            <person name="Platzer M."/>
            <person name="Groth M."/>
            <person name="Szafranski K."/>
            <person name="Schliwa M."/>
        </authorList>
    </citation>
    <scope>NUCLEOTIDE SEQUENCE [LARGE SCALE GENOMIC DNA]</scope>
</reference>
<dbReference type="Proteomes" id="UP000023152">
    <property type="component" value="Unassembled WGS sequence"/>
</dbReference>
<dbReference type="InterPro" id="IPR011043">
    <property type="entry name" value="Gal_Oxase/kelch_b-propeller"/>
</dbReference>
<protein>
    <recommendedName>
        <fullName evidence="3">Kelch motif family protein</fullName>
    </recommendedName>
</protein>